<evidence type="ECO:0000313" key="4">
    <source>
        <dbReference type="EMBL" id="TCO12976.1"/>
    </source>
</evidence>
<proteinExistence type="predicted"/>
<evidence type="ECO:0000259" key="2">
    <source>
        <dbReference type="PROSITE" id="PS51707"/>
    </source>
</evidence>
<sequence>MTPVTVGGQPAGDQAQTASAGVDASASPAGPAPDASTPAAEIELKLLCDAPTLKAASHAPLLLQHARGPAMETRLEATYFDTPDNLLLQRKWALRVRRDKAGAYVMTLKTPRSNDPSGAFSRNEWNAPVAGPDLDRTQLADWLARTGGRDVDPEALRPLFSTLVTRQTRRLHTPAGVVEMAADSGEIVSGGRSAPICELEMELVSGAPEAIFSLADALMQNYPLRPAIRSKAMRGYDLAFGRAPAAAKAEPVDIAADASLDAALGAALHGMYAHAMNNLEAASAGAGPEGVHQLRVALRRIRSLLGLIHKIAPPADLAGLRAEAKWLMSQLGHARNLDVFATGVLQEAQEACGADVDFTALAGHINAMRRQAQDEARAAITSPRCARFLIALGGWIVRRGWRAGVADDVAAQFDAPARGAARRMFRKRYRSVRKSGRGFAHLNATELHRSRLALKKLRYIAEVFQPFLATAHGNKRFAKRLARLQDAFGRYNDLHGAASLLHGLRQEGVSLGDDMALAVGAALGWQTGARQAAMTDLRRQWKKFRAVEAPAN</sequence>
<feature type="region of interest" description="Disordered" evidence="1">
    <location>
        <begin position="1"/>
        <end position="37"/>
    </location>
</feature>
<feature type="compositionally biased region" description="Low complexity" evidence="1">
    <location>
        <begin position="18"/>
        <end position="37"/>
    </location>
</feature>
<dbReference type="Gene3D" id="2.40.320.10">
    <property type="entry name" value="Hypothetical Protein Pfu-838710-001"/>
    <property type="match status" value="1"/>
</dbReference>
<gene>
    <name evidence="4" type="ORF">EV666_1072</name>
</gene>
<evidence type="ECO:0000256" key="1">
    <source>
        <dbReference type="SAM" id="MobiDB-lite"/>
    </source>
</evidence>
<reference evidence="4 5" key="1">
    <citation type="submission" date="2019-03" db="EMBL/GenBank/DDBJ databases">
        <title>Genomic Encyclopedia of Type Strains, Phase IV (KMG-IV): sequencing the most valuable type-strain genomes for metagenomic binning, comparative biology and taxonomic classification.</title>
        <authorList>
            <person name="Goeker M."/>
        </authorList>
    </citation>
    <scope>NUCLEOTIDE SEQUENCE [LARGE SCALE GENOMIC DNA]</scope>
    <source>
        <strain evidence="4 5">DSM 22958</strain>
    </source>
</reference>
<name>A0A4R2GTF9_9HYPH</name>
<dbReference type="OrthoDB" id="9777271at2"/>
<dbReference type="InterPro" id="IPR033469">
    <property type="entry name" value="CYTH-like_dom_sf"/>
</dbReference>
<dbReference type="PANTHER" id="PTHR39569">
    <property type="entry name" value="INORGANIC TRIPHOSPHATASE"/>
    <property type="match status" value="1"/>
</dbReference>
<evidence type="ECO:0000259" key="3">
    <source>
        <dbReference type="PROSITE" id="PS51708"/>
    </source>
</evidence>
<dbReference type="SUPFAM" id="SSF55154">
    <property type="entry name" value="CYTH-like phosphatases"/>
    <property type="match status" value="1"/>
</dbReference>
<comment type="caution">
    <text evidence="4">The sequence shown here is derived from an EMBL/GenBank/DDBJ whole genome shotgun (WGS) entry which is preliminary data.</text>
</comment>
<dbReference type="SMART" id="SM00880">
    <property type="entry name" value="CHAD"/>
    <property type="match status" value="1"/>
</dbReference>
<dbReference type="Gene3D" id="1.40.20.10">
    <property type="entry name" value="CHAD domain"/>
    <property type="match status" value="1"/>
</dbReference>
<dbReference type="Pfam" id="PF05235">
    <property type="entry name" value="CHAD"/>
    <property type="match status" value="1"/>
</dbReference>
<protein>
    <submittedName>
        <fullName evidence="4">Inorganic triphosphatase YgiF</fullName>
    </submittedName>
</protein>
<dbReference type="GO" id="GO:0050355">
    <property type="term" value="F:inorganic triphosphate phosphatase activity"/>
    <property type="evidence" value="ECO:0007669"/>
    <property type="project" value="InterPro"/>
</dbReference>
<feature type="domain" description="CYTH" evidence="2">
    <location>
        <begin position="39"/>
        <end position="242"/>
    </location>
</feature>
<feature type="domain" description="CHAD" evidence="3">
    <location>
        <begin position="257"/>
        <end position="546"/>
    </location>
</feature>
<dbReference type="PROSITE" id="PS51708">
    <property type="entry name" value="CHAD"/>
    <property type="match status" value="1"/>
</dbReference>
<dbReference type="AlphaFoldDB" id="A0A4R2GTF9"/>
<dbReference type="CDD" id="cd07756">
    <property type="entry name" value="CYTH-like_Pase_CHAD"/>
    <property type="match status" value="1"/>
</dbReference>
<dbReference type="Pfam" id="PF01928">
    <property type="entry name" value="CYTH"/>
    <property type="match status" value="1"/>
</dbReference>
<dbReference type="GO" id="GO:0046872">
    <property type="term" value="F:metal ion binding"/>
    <property type="evidence" value="ECO:0007669"/>
    <property type="project" value="TreeGrafter"/>
</dbReference>
<organism evidence="4 5">
    <name type="scientific">Camelimonas lactis</name>
    <dbReference type="NCBI Taxonomy" id="659006"/>
    <lineage>
        <taxon>Bacteria</taxon>
        <taxon>Pseudomonadati</taxon>
        <taxon>Pseudomonadota</taxon>
        <taxon>Alphaproteobacteria</taxon>
        <taxon>Hyphomicrobiales</taxon>
        <taxon>Chelatococcaceae</taxon>
        <taxon>Camelimonas</taxon>
    </lineage>
</organism>
<dbReference type="EMBL" id="SLWL01000007">
    <property type="protein sequence ID" value="TCO12976.1"/>
    <property type="molecule type" value="Genomic_DNA"/>
</dbReference>
<keyword evidence="5" id="KW-1185">Reference proteome</keyword>
<accession>A0A4R2GTF9</accession>
<evidence type="ECO:0000313" key="5">
    <source>
        <dbReference type="Proteomes" id="UP000294881"/>
    </source>
</evidence>
<dbReference type="RefSeq" id="WP_132006526.1">
    <property type="nucleotide sequence ID" value="NZ_JBHUNN010000001.1"/>
</dbReference>
<dbReference type="InterPro" id="IPR007899">
    <property type="entry name" value="CHAD_dom"/>
</dbReference>
<dbReference type="SMART" id="SM01118">
    <property type="entry name" value="CYTH"/>
    <property type="match status" value="1"/>
</dbReference>
<dbReference type="PROSITE" id="PS51707">
    <property type="entry name" value="CYTH"/>
    <property type="match status" value="1"/>
</dbReference>
<dbReference type="InterPro" id="IPR038186">
    <property type="entry name" value="CHAD_dom_sf"/>
</dbReference>
<dbReference type="PANTHER" id="PTHR39569:SF1">
    <property type="entry name" value="INORGANIC TRIPHOSPHATASE"/>
    <property type="match status" value="1"/>
</dbReference>
<dbReference type="Proteomes" id="UP000294881">
    <property type="component" value="Unassembled WGS sequence"/>
</dbReference>
<dbReference type="InterPro" id="IPR023577">
    <property type="entry name" value="CYTH_domain"/>
</dbReference>
<dbReference type="InterPro" id="IPR039013">
    <property type="entry name" value="YgiF"/>
</dbReference>